<accession>A0AAF0XMB6</accession>
<dbReference type="PANTHER" id="PTHR42898">
    <property type="entry name" value="TROPINONE REDUCTASE"/>
    <property type="match status" value="1"/>
</dbReference>
<dbReference type="PANTHER" id="PTHR42898:SF79">
    <property type="entry name" value="NAD(P)-BINDING ROSSMANN-FOLD PROTEIN"/>
    <property type="match status" value="1"/>
</dbReference>
<dbReference type="PRINTS" id="PR00081">
    <property type="entry name" value="GDHRDH"/>
</dbReference>
<reference evidence="4" key="2">
    <citation type="submission" date="2022-03" db="EMBL/GenBank/DDBJ databases">
        <title>Draft title - Genomic analysis of global carrot germplasm unveils the trajectory of domestication and the origin of high carotenoid orange carrot.</title>
        <authorList>
            <person name="Iorizzo M."/>
            <person name="Ellison S."/>
            <person name="Senalik D."/>
            <person name="Macko-Podgorni A."/>
            <person name="Grzebelus D."/>
            <person name="Bostan H."/>
            <person name="Rolling W."/>
            <person name="Curaba J."/>
            <person name="Simon P."/>
        </authorList>
    </citation>
    <scope>NUCLEOTIDE SEQUENCE</scope>
    <source>
        <tissue evidence="4">Leaf</tissue>
    </source>
</reference>
<dbReference type="GO" id="GO:0016616">
    <property type="term" value="F:oxidoreductase activity, acting on the CH-OH group of donors, NAD or NADP as acceptor"/>
    <property type="evidence" value="ECO:0007669"/>
    <property type="project" value="UniProtKB-ARBA"/>
</dbReference>
<feature type="domain" description="Ketoreductase" evidence="3">
    <location>
        <begin position="19"/>
        <end position="201"/>
    </location>
</feature>
<keyword evidence="2" id="KW-0560">Oxidoreductase</keyword>
<dbReference type="PROSITE" id="PS00061">
    <property type="entry name" value="ADH_SHORT"/>
    <property type="match status" value="1"/>
</dbReference>
<dbReference type="InterPro" id="IPR057326">
    <property type="entry name" value="KR_dom"/>
</dbReference>
<evidence type="ECO:0000256" key="1">
    <source>
        <dbReference type="ARBA" id="ARBA00022857"/>
    </source>
</evidence>
<name>A0AAF0XMB6_DAUCS</name>
<dbReference type="Proteomes" id="UP000077755">
    <property type="component" value="Chromosome 7"/>
</dbReference>
<evidence type="ECO:0000313" key="4">
    <source>
        <dbReference type="EMBL" id="WOH10766.1"/>
    </source>
</evidence>
<proteinExistence type="predicted"/>
<dbReference type="FunFam" id="3.40.50.720:FF:000084">
    <property type="entry name" value="Short-chain dehydrogenase reductase"/>
    <property type="match status" value="1"/>
</dbReference>
<dbReference type="InterPro" id="IPR045000">
    <property type="entry name" value="TR"/>
</dbReference>
<evidence type="ECO:0000259" key="3">
    <source>
        <dbReference type="SMART" id="SM00822"/>
    </source>
</evidence>
<dbReference type="SMART" id="SM00822">
    <property type="entry name" value="PKS_KR"/>
    <property type="match status" value="1"/>
</dbReference>
<sequence>MATTTAGVGGDKRWSLVGTTALITGGTRGIGQGIVEELAGFGASVYTCSRSQNDLDQRLAEWKSKGFTVSGSVCDLQSRAQREQLMESVASEFGGKLNILVNNAAMIVVKEATEFTAEDFSSIMGTNFEASYHLCQLAHPLLKASGTGNIVFISSVAGVVAFPRNSIYASAKGAMNQLTKNLACEWANDNIRVNSVAPWIIRTQLIGMMREDLQGLVSRTPFGRPGEVNEVSSLVTFLCLPAASYITGQIICVDGGHTVCGY</sequence>
<dbReference type="AlphaFoldDB" id="A0AAF0XMB6"/>
<evidence type="ECO:0000256" key="2">
    <source>
        <dbReference type="ARBA" id="ARBA00023002"/>
    </source>
</evidence>
<dbReference type="Pfam" id="PF13561">
    <property type="entry name" value="adh_short_C2"/>
    <property type="match status" value="1"/>
</dbReference>
<reference evidence="4" key="1">
    <citation type="journal article" date="2016" name="Nat. Genet.">
        <title>A high-quality carrot genome assembly provides new insights into carotenoid accumulation and asterid genome evolution.</title>
        <authorList>
            <person name="Iorizzo M."/>
            <person name="Ellison S."/>
            <person name="Senalik D."/>
            <person name="Zeng P."/>
            <person name="Satapoomin P."/>
            <person name="Huang J."/>
            <person name="Bowman M."/>
            <person name="Iovene M."/>
            <person name="Sanseverino W."/>
            <person name="Cavagnaro P."/>
            <person name="Yildiz M."/>
            <person name="Macko-Podgorni A."/>
            <person name="Moranska E."/>
            <person name="Grzebelus E."/>
            <person name="Grzebelus D."/>
            <person name="Ashrafi H."/>
            <person name="Zheng Z."/>
            <person name="Cheng S."/>
            <person name="Spooner D."/>
            <person name="Van Deynze A."/>
            <person name="Simon P."/>
        </authorList>
    </citation>
    <scope>NUCLEOTIDE SEQUENCE</scope>
    <source>
        <tissue evidence="4">Leaf</tissue>
    </source>
</reference>
<dbReference type="SUPFAM" id="SSF51735">
    <property type="entry name" value="NAD(P)-binding Rossmann-fold domains"/>
    <property type="match status" value="1"/>
</dbReference>
<dbReference type="Gene3D" id="3.40.50.720">
    <property type="entry name" value="NAD(P)-binding Rossmann-like Domain"/>
    <property type="match status" value="1"/>
</dbReference>
<keyword evidence="1" id="KW-0521">NADP</keyword>
<gene>
    <name evidence="4" type="ORF">DCAR_0730236</name>
</gene>
<dbReference type="InterPro" id="IPR036291">
    <property type="entry name" value="NAD(P)-bd_dom_sf"/>
</dbReference>
<dbReference type="PRINTS" id="PR00080">
    <property type="entry name" value="SDRFAMILY"/>
</dbReference>
<organism evidence="4 5">
    <name type="scientific">Daucus carota subsp. sativus</name>
    <name type="common">Carrot</name>
    <dbReference type="NCBI Taxonomy" id="79200"/>
    <lineage>
        <taxon>Eukaryota</taxon>
        <taxon>Viridiplantae</taxon>
        <taxon>Streptophyta</taxon>
        <taxon>Embryophyta</taxon>
        <taxon>Tracheophyta</taxon>
        <taxon>Spermatophyta</taxon>
        <taxon>Magnoliopsida</taxon>
        <taxon>eudicotyledons</taxon>
        <taxon>Gunneridae</taxon>
        <taxon>Pentapetalae</taxon>
        <taxon>asterids</taxon>
        <taxon>campanulids</taxon>
        <taxon>Apiales</taxon>
        <taxon>Apiaceae</taxon>
        <taxon>Apioideae</taxon>
        <taxon>Scandiceae</taxon>
        <taxon>Daucinae</taxon>
        <taxon>Daucus</taxon>
        <taxon>Daucus sect. Daucus</taxon>
    </lineage>
</organism>
<evidence type="ECO:0000313" key="5">
    <source>
        <dbReference type="Proteomes" id="UP000077755"/>
    </source>
</evidence>
<dbReference type="EMBL" id="CP093349">
    <property type="protein sequence ID" value="WOH10766.1"/>
    <property type="molecule type" value="Genomic_DNA"/>
</dbReference>
<dbReference type="InterPro" id="IPR002347">
    <property type="entry name" value="SDR_fam"/>
</dbReference>
<protein>
    <recommendedName>
        <fullName evidence="3">Ketoreductase domain-containing protein</fullName>
    </recommendedName>
</protein>
<dbReference type="InterPro" id="IPR020904">
    <property type="entry name" value="Sc_DH/Rdtase_CS"/>
</dbReference>
<keyword evidence="5" id="KW-1185">Reference proteome</keyword>